<dbReference type="AlphaFoldDB" id="A0A0E9X7Q2"/>
<reference evidence="2" key="1">
    <citation type="submission" date="2014-11" db="EMBL/GenBank/DDBJ databases">
        <authorList>
            <person name="Amaro Gonzalez C."/>
        </authorList>
    </citation>
    <scope>NUCLEOTIDE SEQUENCE</scope>
</reference>
<evidence type="ECO:0000256" key="1">
    <source>
        <dbReference type="SAM" id="Phobius"/>
    </source>
</evidence>
<name>A0A0E9X7Q2_ANGAN</name>
<evidence type="ECO:0000313" key="2">
    <source>
        <dbReference type="EMBL" id="JAH98654.1"/>
    </source>
</evidence>
<proteinExistence type="predicted"/>
<protein>
    <submittedName>
        <fullName evidence="2">Uncharacterized protein</fullName>
    </submittedName>
</protein>
<organism evidence="2">
    <name type="scientific">Anguilla anguilla</name>
    <name type="common">European freshwater eel</name>
    <name type="synonym">Muraena anguilla</name>
    <dbReference type="NCBI Taxonomy" id="7936"/>
    <lineage>
        <taxon>Eukaryota</taxon>
        <taxon>Metazoa</taxon>
        <taxon>Chordata</taxon>
        <taxon>Craniata</taxon>
        <taxon>Vertebrata</taxon>
        <taxon>Euteleostomi</taxon>
        <taxon>Actinopterygii</taxon>
        <taxon>Neopterygii</taxon>
        <taxon>Teleostei</taxon>
        <taxon>Anguilliformes</taxon>
        <taxon>Anguillidae</taxon>
        <taxon>Anguilla</taxon>
    </lineage>
</organism>
<keyword evidence="1" id="KW-1133">Transmembrane helix</keyword>
<keyword evidence="1" id="KW-0812">Transmembrane</keyword>
<accession>A0A0E9X7Q2</accession>
<dbReference type="EMBL" id="GBXM01009923">
    <property type="protein sequence ID" value="JAH98654.1"/>
    <property type="molecule type" value="Transcribed_RNA"/>
</dbReference>
<sequence length="43" mass="5062">MFNLTFCGIIFQTPDFAFFIFPFFFANFFCFIVSRPSVHSRPG</sequence>
<feature type="transmembrane region" description="Helical" evidence="1">
    <location>
        <begin position="16"/>
        <end position="34"/>
    </location>
</feature>
<reference evidence="2" key="2">
    <citation type="journal article" date="2015" name="Fish Shellfish Immunol.">
        <title>Early steps in the European eel (Anguilla anguilla)-Vibrio vulnificus interaction in the gills: Role of the RtxA13 toxin.</title>
        <authorList>
            <person name="Callol A."/>
            <person name="Pajuelo D."/>
            <person name="Ebbesson L."/>
            <person name="Teles M."/>
            <person name="MacKenzie S."/>
            <person name="Amaro C."/>
        </authorList>
    </citation>
    <scope>NUCLEOTIDE SEQUENCE</scope>
</reference>
<keyword evidence="1" id="KW-0472">Membrane</keyword>